<gene>
    <name evidence="2" type="ORF">FB45DRAFT_1075491</name>
</gene>
<dbReference type="Proteomes" id="UP001221142">
    <property type="component" value="Unassembled WGS sequence"/>
</dbReference>
<proteinExistence type="predicted"/>
<keyword evidence="3" id="KW-1185">Reference proteome</keyword>
<reference evidence="2" key="1">
    <citation type="submission" date="2023-03" db="EMBL/GenBank/DDBJ databases">
        <title>Massive genome expansion in bonnet fungi (Mycena s.s.) driven by repeated elements and novel gene families across ecological guilds.</title>
        <authorList>
            <consortium name="Lawrence Berkeley National Laboratory"/>
            <person name="Harder C.B."/>
            <person name="Miyauchi S."/>
            <person name="Viragh M."/>
            <person name="Kuo A."/>
            <person name="Thoen E."/>
            <person name="Andreopoulos B."/>
            <person name="Lu D."/>
            <person name="Skrede I."/>
            <person name="Drula E."/>
            <person name="Henrissat B."/>
            <person name="Morin E."/>
            <person name="Kohler A."/>
            <person name="Barry K."/>
            <person name="LaButti K."/>
            <person name="Morin E."/>
            <person name="Salamov A."/>
            <person name="Lipzen A."/>
            <person name="Mereny Z."/>
            <person name="Hegedus B."/>
            <person name="Baldrian P."/>
            <person name="Stursova M."/>
            <person name="Weitz H."/>
            <person name="Taylor A."/>
            <person name="Grigoriev I.V."/>
            <person name="Nagy L.G."/>
            <person name="Martin F."/>
            <person name="Kauserud H."/>
        </authorList>
    </citation>
    <scope>NUCLEOTIDE SEQUENCE</scope>
    <source>
        <strain evidence="2">9284</strain>
    </source>
</reference>
<dbReference type="AlphaFoldDB" id="A0AAD7CI29"/>
<organism evidence="2 3">
    <name type="scientific">Roridomyces roridus</name>
    <dbReference type="NCBI Taxonomy" id="1738132"/>
    <lineage>
        <taxon>Eukaryota</taxon>
        <taxon>Fungi</taxon>
        <taxon>Dikarya</taxon>
        <taxon>Basidiomycota</taxon>
        <taxon>Agaricomycotina</taxon>
        <taxon>Agaricomycetes</taxon>
        <taxon>Agaricomycetidae</taxon>
        <taxon>Agaricales</taxon>
        <taxon>Marasmiineae</taxon>
        <taxon>Mycenaceae</taxon>
        <taxon>Roridomyces</taxon>
    </lineage>
</organism>
<evidence type="ECO:0000256" key="1">
    <source>
        <dbReference type="SAM" id="MobiDB-lite"/>
    </source>
</evidence>
<evidence type="ECO:0000313" key="3">
    <source>
        <dbReference type="Proteomes" id="UP001221142"/>
    </source>
</evidence>
<feature type="region of interest" description="Disordered" evidence="1">
    <location>
        <begin position="506"/>
        <end position="528"/>
    </location>
</feature>
<comment type="caution">
    <text evidence="2">The sequence shown here is derived from an EMBL/GenBank/DDBJ whole genome shotgun (WGS) entry which is preliminary data.</text>
</comment>
<name>A0AAD7CI29_9AGAR</name>
<sequence>MSRFGPPLHLPPQSTLRLPANFVALNHHLLVLILERQFTSISIRRANHFTFKTHHHATVCSWLHLRFVFACDAGALKTRMLCNKGLKRNWVSCKNWHCESRSVTGLVAEIIDQVATVSARLGFTYPGLCWPHPQLVKPLSWPPSLPAAAAAQEAALLQLIMDSQTTNYLAVLNTSLLSKRRLNTFGKVDSASGASSMSGIDVSFGGLFSLACRNVDRITPSVVPDTSGKLTVSTLTPADIIRSPFLNGCYSLAPAIEKQLGANAIDHAVLEGWYLFVLGQYAVLYSGNYHLAQGPANFGSDSRRSCYGVSCFSRITGKLYLLVRLPNRITAVFGGRVLLNIKNLAYHTSNETATTTIQLTTVSQSLPTNRRARGNRVPWYLQTGEVNEYRALRPARSSRPIQLLRGGRAESYVELLGRAYQSISTHPPRAHAMPPACPLRSIPGYFKLARRVLRMWMLRSLWRRADNASAARICHEYYVQLESGAEALRFMIQGKPGWRLVEHEPRARGTQGHTGADGALRTTSGPDELTDNQKLSEGCWTVGLNALINPGRIMIKSLRRGALTRQSSSRNQLQQGDGPGLQVMNLIRACNTCEIRKQSRNLKAPSTGNYTGYICTHGSIT</sequence>
<evidence type="ECO:0000313" key="2">
    <source>
        <dbReference type="EMBL" id="KAJ7649824.1"/>
    </source>
</evidence>
<protein>
    <submittedName>
        <fullName evidence="2">Uncharacterized protein</fullName>
    </submittedName>
</protein>
<accession>A0AAD7CI29</accession>
<dbReference type="EMBL" id="JARKIF010000001">
    <property type="protein sequence ID" value="KAJ7649824.1"/>
    <property type="molecule type" value="Genomic_DNA"/>
</dbReference>